<proteinExistence type="predicted"/>
<sequence>MNKIVYKSSNIVTIICSLIILMYCENKINDIPFLPDANDVNINTWNIYYLNYSVDNDVNEEIVKVEKVMKGWNKINLSGCDFKFLLFQKMSNKKISQYIMYNMSWKKDKYISIIHFEKEMCNSVKRKIDVFFMINENFNSESAFQNGFPHEIEYRDKDLIKDLKLLKCYAKNIRLEENNGVVSEFIEWGDKIDCPVEISSKDIEKILIKKAGFGDYYNLLIYINKEKMLIPKDEEDFSFLFLLNKNHIISFSKMKYVNIEDNMIGFNNNSKNILTTIGSHLLYSYACCHELEIPAQETRRIYINNKK</sequence>
<reference evidence="1 2" key="1">
    <citation type="journal article" date="2016" name="Nat. Commun.">
        <title>Thousands of microbial genomes shed light on interconnected biogeochemical processes in an aquifer system.</title>
        <authorList>
            <person name="Anantharaman K."/>
            <person name="Brown C.T."/>
            <person name="Hug L.A."/>
            <person name="Sharon I."/>
            <person name="Castelle C.J."/>
            <person name="Probst A.J."/>
            <person name="Thomas B.C."/>
            <person name="Singh A."/>
            <person name="Wilkins M.J."/>
            <person name="Karaoz U."/>
            <person name="Brodie E.L."/>
            <person name="Williams K.H."/>
            <person name="Hubbard S.S."/>
            <person name="Banfield J.F."/>
        </authorList>
    </citation>
    <scope>NUCLEOTIDE SEQUENCE [LARGE SCALE GENOMIC DNA]</scope>
</reference>
<accession>A0A1F5VT34</accession>
<evidence type="ECO:0000313" key="1">
    <source>
        <dbReference type="EMBL" id="OGF66510.1"/>
    </source>
</evidence>
<organism evidence="1 2">
    <name type="scientific">Candidatus Fischerbacteria bacterium RBG_13_37_8</name>
    <dbReference type="NCBI Taxonomy" id="1817863"/>
    <lineage>
        <taxon>Bacteria</taxon>
        <taxon>Candidatus Fischeribacteriota</taxon>
    </lineage>
</organism>
<protein>
    <submittedName>
        <fullName evidence="1">Uncharacterized protein</fullName>
    </submittedName>
</protein>
<name>A0A1F5VT34_9BACT</name>
<comment type="caution">
    <text evidence="1">The sequence shown here is derived from an EMBL/GenBank/DDBJ whole genome shotgun (WGS) entry which is preliminary data.</text>
</comment>
<gene>
    <name evidence="1" type="ORF">A2Y62_18795</name>
</gene>
<dbReference type="AlphaFoldDB" id="A0A1F5VT34"/>
<dbReference type="STRING" id="1817863.A2Y62_18795"/>
<dbReference type="Proteomes" id="UP000178943">
    <property type="component" value="Unassembled WGS sequence"/>
</dbReference>
<evidence type="ECO:0000313" key="2">
    <source>
        <dbReference type="Proteomes" id="UP000178943"/>
    </source>
</evidence>
<dbReference type="EMBL" id="MFGW01000090">
    <property type="protein sequence ID" value="OGF66510.1"/>
    <property type="molecule type" value="Genomic_DNA"/>
</dbReference>